<dbReference type="InterPro" id="IPR029058">
    <property type="entry name" value="AB_hydrolase_fold"/>
</dbReference>
<dbReference type="Pfam" id="PF00975">
    <property type="entry name" value="Thioesterase"/>
    <property type="match status" value="1"/>
</dbReference>
<dbReference type="Gene3D" id="3.40.50.1820">
    <property type="entry name" value="alpha/beta hydrolase"/>
    <property type="match status" value="1"/>
</dbReference>
<dbReference type="GO" id="GO:0008610">
    <property type="term" value="P:lipid biosynthetic process"/>
    <property type="evidence" value="ECO:0007669"/>
    <property type="project" value="TreeGrafter"/>
</dbReference>
<dbReference type="RefSeq" id="WP_022612076.1">
    <property type="nucleotide sequence ID" value="NZ_LK391965.1"/>
</dbReference>
<dbReference type="SUPFAM" id="SSF53474">
    <property type="entry name" value="alpha/beta-Hydrolases"/>
    <property type="match status" value="1"/>
</dbReference>
<comment type="similarity">
    <text evidence="1">Belongs to the thioesterase family.</text>
</comment>
<dbReference type="PANTHER" id="PTHR11487">
    <property type="entry name" value="THIOESTERASE"/>
    <property type="match status" value="1"/>
</dbReference>
<gene>
    <name evidence="3" type="ORF">VIBNISOn1_270007</name>
</gene>
<accession>A0AAV2VR90</accession>
<evidence type="ECO:0000256" key="1">
    <source>
        <dbReference type="ARBA" id="ARBA00007169"/>
    </source>
</evidence>
<name>A0AAV2VR90_9VIBR</name>
<protein>
    <submittedName>
        <fullName evidence="3">Thioesterase type II</fullName>
    </submittedName>
</protein>
<dbReference type="InterPro" id="IPR012223">
    <property type="entry name" value="TEII"/>
</dbReference>
<dbReference type="EMBL" id="CAOF01000117">
    <property type="protein sequence ID" value="CCO47181.1"/>
    <property type="molecule type" value="Genomic_DNA"/>
</dbReference>
<evidence type="ECO:0000259" key="2">
    <source>
        <dbReference type="Pfam" id="PF00975"/>
    </source>
</evidence>
<organism evidence="3 4">
    <name type="scientific">Vibrio nigripulchritudo SOn1</name>
    <dbReference type="NCBI Taxonomy" id="1238450"/>
    <lineage>
        <taxon>Bacteria</taxon>
        <taxon>Pseudomonadati</taxon>
        <taxon>Pseudomonadota</taxon>
        <taxon>Gammaproteobacteria</taxon>
        <taxon>Vibrionales</taxon>
        <taxon>Vibrionaceae</taxon>
        <taxon>Vibrio</taxon>
    </lineage>
</organism>
<feature type="domain" description="Thioesterase" evidence="2">
    <location>
        <begin position="23"/>
        <end position="244"/>
    </location>
</feature>
<evidence type="ECO:0000313" key="4">
    <source>
        <dbReference type="Proteomes" id="UP000018211"/>
    </source>
</evidence>
<dbReference type="InterPro" id="IPR001031">
    <property type="entry name" value="Thioesterase"/>
</dbReference>
<evidence type="ECO:0000313" key="3">
    <source>
        <dbReference type="EMBL" id="CCO47181.1"/>
    </source>
</evidence>
<dbReference type="AlphaFoldDB" id="A0AAV2VR90"/>
<dbReference type="PANTHER" id="PTHR11487:SF0">
    <property type="entry name" value="S-ACYL FATTY ACID SYNTHASE THIOESTERASE, MEDIUM CHAIN"/>
    <property type="match status" value="1"/>
</dbReference>
<sequence>MQGNTSLNRWFAIPNPKPDAALRIFCLPYAGGNVSSFLPYASIEGLDVELCAVQLPGKGSRLREAPYENMSALVNDLATALIPLLDKPFIIWGHSLGSRIGYELIKLLKSKGMRLPVHFILAASRAPHEFNSERPMHGLSDEEFKGRLKEMGGTPDEVIEHDGLMSMLLPGLKADFKLAETHKVSEIIPLDIPATLFGGTKDTTIPSHTLPRWENHLTAGFELVMIEGDHFFIDKQFDSVSKKLVDIVQPITEQLLADA</sequence>
<reference evidence="3 4" key="1">
    <citation type="journal article" date="2013" name="ISME J.">
        <title>Comparative genomics of pathogenic lineages of Vibrio nigripulchritudo identifies virulence-associated traits.</title>
        <authorList>
            <person name="Goudenege D."/>
            <person name="Labreuche Y."/>
            <person name="Krin E."/>
            <person name="Ansquer D."/>
            <person name="Mangenot S."/>
            <person name="Calteau A."/>
            <person name="Medigue C."/>
            <person name="Mazel D."/>
            <person name="Polz M.F."/>
            <person name="Le Roux F."/>
        </authorList>
    </citation>
    <scope>NUCLEOTIDE SEQUENCE [LARGE SCALE GENOMIC DNA]</scope>
    <source>
        <strain evidence="3 4">SOn1</strain>
    </source>
</reference>
<dbReference type="Proteomes" id="UP000018211">
    <property type="component" value="Unassembled WGS sequence"/>
</dbReference>
<comment type="caution">
    <text evidence="3">The sequence shown here is derived from an EMBL/GenBank/DDBJ whole genome shotgun (WGS) entry which is preliminary data.</text>
</comment>
<proteinExistence type="inferred from homology"/>